<keyword evidence="3" id="KW-1185">Reference proteome</keyword>
<dbReference type="Proteomes" id="UP001500620">
    <property type="component" value="Unassembled WGS sequence"/>
</dbReference>
<evidence type="ECO:0008006" key="4">
    <source>
        <dbReference type="Google" id="ProtNLM"/>
    </source>
</evidence>
<evidence type="ECO:0000313" key="2">
    <source>
        <dbReference type="EMBL" id="GAA4257371.1"/>
    </source>
</evidence>
<keyword evidence="1" id="KW-0812">Transmembrane</keyword>
<comment type="caution">
    <text evidence="2">The sequence shown here is derived from an EMBL/GenBank/DDBJ whole genome shotgun (WGS) entry which is preliminary data.</text>
</comment>
<sequence>MPERLIRLYPRAWRARYGDELAQLVTDLRPGTSRTALAFDLIRSAATLHLREVRTMNAHAMRVALSAAAIVWLGISAEIVLSNVVFPAKTDDDTIPILVSYACIFAAFFLVGRLSARHGANARSQVLAGVIAGAVIGAATVATFAVVDNVWLDIVSRQQTKIDGFAQSGASSMRTYINQGLIGAALFLTAVLAGFGALLSRAGGLSHTRRL</sequence>
<proteinExistence type="predicted"/>
<keyword evidence="1" id="KW-0472">Membrane</keyword>
<gene>
    <name evidence="2" type="ORF">GCM10022255_073870</name>
</gene>
<evidence type="ECO:0000256" key="1">
    <source>
        <dbReference type="SAM" id="Phobius"/>
    </source>
</evidence>
<dbReference type="RefSeq" id="WP_345134353.1">
    <property type="nucleotide sequence ID" value="NZ_BAABAT010000027.1"/>
</dbReference>
<feature type="transmembrane region" description="Helical" evidence="1">
    <location>
        <begin position="94"/>
        <end position="114"/>
    </location>
</feature>
<reference evidence="3" key="1">
    <citation type="journal article" date="2019" name="Int. J. Syst. Evol. Microbiol.">
        <title>The Global Catalogue of Microorganisms (GCM) 10K type strain sequencing project: providing services to taxonomists for standard genome sequencing and annotation.</title>
        <authorList>
            <consortium name="The Broad Institute Genomics Platform"/>
            <consortium name="The Broad Institute Genome Sequencing Center for Infectious Disease"/>
            <person name="Wu L."/>
            <person name="Ma J."/>
        </authorList>
    </citation>
    <scope>NUCLEOTIDE SEQUENCE [LARGE SCALE GENOMIC DNA]</scope>
    <source>
        <strain evidence="3">JCM 17441</strain>
    </source>
</reference>
<feature type="transmembrane region" description="Helical" evidence="1">
    <location>
        <begin position="126"/>
        <end position="147"/>
    </location>
</feature>
<protein>
    <recommendedName>
        <fullName evidence="4">Integral membrane protein</fullName>
    </recommendedName>
</protein>
<dbReference type="EMBL" id="BAABAT010000027">
    <property type="protein sequence ID" value="GAA4257371.1"/>
    <property type="molecule type" value="Genomic_DNA"/>
</dbReference>
<accession>A0ABP8DJD0</accession>
<keyword evidence="1" id="KW-1133">Transmembrane helix</keyword>
<evidence type="ECO:0000313" key="3">
    <source>
        <dbReference type="Proteomes" id="UP001500620"/>
    </source>
</evidence>
<organism evidence="2 3">
    <name type="scientific">Dactylosporangium darangshiense</name>
    <dbReference type="NCBI Taxonomy" id="579108"/>
    <lineage>
        <taxon>Bacteria</taxon>
        <taxon>Bacillati</taxon>
        <taxon>Actinomycetota</taxon>
        <taxon>Actinomycetes</taxon>
        <taxon>Micromonosporales</taxon>
        <taxon>Micromonosporaceae</taxon>
        <taxon>Dactylosporangium</taxon>
    </lineage>
</organism>
<feature type="transmembrane region" description="Helical" evidence="1">
    <location>
        <begin position="181"/>
        <end position="200"/>
    </location>
</feature>
<feature type="transmembrane region" description="Helical" evidence="1">
    <location>
        <begin position="63"/>
        <end position="88"/>
    </location>
</feature>
<name>A0ABP8DJD0_9ACTN</name>